<dbReference type="RefSeq" id="WP_012780906.1">
    <property type="nucleotide sequence ID" value="NC_013061.1"/>
</dbReference>
<evidence type="ECO:0000313" key="3">
    <source>
        <dbReference type="Proteomes" id="UP000000852"/>
    </source>
</evidence>
<dbReference type="AlphaFoldDB" id="C6Y1I4"/>
<dbReference type="Proteomes" id="UP000000852">
    <property type="component" value="Chromosome"/>
</dbReference>
<feature type="chain" id="PRO_5002974459" description="Secretion system C-terminal sorting domain-containing protein" evidence="1">
    <location>
        <begin position="23"/>
        <end position="197"/>
    </location>
</feature>
<dbReference type="EMBL" id="CP001681">
    <property type="protein sequence ID" value="ACU02960.1"/>
    <property type="molecule type" value="Genomic_DNA"/>
</dbReference>
<reference evidence="2 3" key="1">
    <citation type="journal article" date="2009" name="Stand. Genomic Sci.">
        <title>Complete genome sequence of Pedobacter heparinus type strain (HIM 762-3).</title>
        <authorList>
            <person name="Han C."/>
            <person name="Spring S."/>
            <person name="Lapidus A."/>
            <person name="Del Rio T.G."/>
            <person name="Tice H."/>
            <person name="Copeland A."/>
            <person name="Cheng J.F."/>
            <person name="Lucas S."/>
            <person name="Chen F."/>
            <person name="Nolan M."/>
            <person name="Bruce D."/>
            <person name="Goodwin L."/>
            <person name="Pitluck S."/>
            <person name="Ivanova N."/>
            <person name="Mavromatis K."/>
            <person name="Mikhailova N."/>
            <person name="Pati A."/>
            <person name="Chen A."/>
            <person name="Palaniappan K."/>
            <person name="Land M."/>
            <person name="Hauser L."/>
            <person name="Chang Y.J."/>
            <person name="Jeffries C.C."/>
            <person name="Saunders E."/>
            <person name="Chertkov O."/>
            <person name="Brettin T."/>
            <person name="Goker M."/>
            <person name="Rohde M."/>
            <person name="Bristow J."/>
            <person name="Eisen J.A."/>
            <person name="Markowitz V."/>
            <person name="Hugenholtz P."/>
            <person name="Kyrpides N.C."/>
            <person name="Klenk H.P."/>
            <person name="Detter J.C."/>
        </authorList>
    </citation>
    <scope>NUCLEOTIDE SEQUENCE [LARGE SCALE GENOMIC DNA]</scope>
    <source>
        <strain evidence="3">ATCC 13125 / DSM 2366 / CIP 104194 / JCM 7457 / NBRC 12017 / NCIMB 9290 / NRRL B-14731 / HIM 762-3</strain>
    </source>
</reference>
<dbReference type="STRING" id="485917.Phep_0738"/>
<organism evidence="2 3">
    <name type="scientific">Pedobacter heparinus (strain ATCC 13125 / DSM 2366 / CIP 104194 / JCM 7457 / NBRC 12017 / NCIMB 9290 / NRRL B-14731 / HIM 762-3)</name>
    <dbReference type="NCBI Taxonomy" id="485917"/>
    <lineage>
        <taxon>Bacteria</taxon>
        <taxon>Pseudomonadati</taxon>
        <taxon>Bacteroidota</taxon>
        <taxon>Sphingobacteriia</taxon>
        <taxon>Sphingobacteriales</taxon>
        <taxon>Sphingobacteriaceae</taxon>
        <taxon>Pedobacter</taxon>
    </lineage>
</organism>
<dbReference type="eggNOG" id="ENOG50336YR">
    <property type="taxonomic scope" value="Bacteria"/>
</dbReference>
<gene>
    <name evidence="2" type="ordered locus">Phep_0738</name>
</gene>
<proteinExistence type="predicted"/>
<feature type="signal peptide" evidence="1">
    <location>
        <begin position="1"/>
        <end position="22"/>
    </location>
</feature>
<dbReference type="KEGG" id="phe:Phep_0738"/>
<protein>
    <recommendedName>
        <fullName evidence="4">Secretion system C-terminal sorting domain-containing protein</fullName>
    </recommendedName>
</protein>
<keyword evidence="1" id="KW-0732">Signal</keyword>
<evidence type="ECO:0008006" key="4">
    <source>
        <dbReference type="Google" id="ProtNLM"/>
    </source>
</evidence>
<dbReference type="HOGENOM" id="CLU_1382981_0_0_10"/>
<sequence length="197" mass="22662">MRNLFKIGVFVVFLLNSAMLHANDDGFSFKVKRVDKKSVSFFIEGGQTVALSLYDDTYEVLYQQTIKALGSSTKIYNLDAFPDGNYVFRLVTEQRSAEYKVLIADGKAIVAEPVVVERFKPVFSRDNEFVTLELENAPADQIEVQVFDKYNDLLYSKIFDVKSKFIKKFNVAQVYARDLTFTVKCKDQEFKEVVSMY</sequence>
<accession>C6Y1I4</accession>
<dbReference type="OrthoDB" id="978867at2"/>
<name>C6Y1I4_PEDHD</name>
<evidence type="ECO:0000313" key="2">
    <source>
        <dbReference type="EMBL" id="ACU02960.1"/>
    </source>
</evidence>
<keyword evidence="3" id="KW-1185">Reference proteome</keyword>
<evidence type="ECO:0000256" key="1">
    <source>
        <dbReference type="SAM" id="SignalP"/>
    </source>
</evidence>